<proteinExistence type="predicted"/>
<sequence length="111" mass="13283">MNENDPILIEFPYGFLEFDFTDDKVRLVSKILKNVKNVLDLSSGELKFASEYNGPQHYYFPNQYNKIYNNDFDKTFASFLHFLRGRCNDLSRKEFTNRNNTVLTEFPYWVD</sequence>
<comment type="caution">
    <text evidence="1">The sequence shown here is derived from an EMBL/GenBank/DDBJ whole genome shotgun (WGS) entry which is preliminary data.</text>
</comment>
<accession>A0A0F9BC56</accession>
<dbReference type="EMBL" id="LAZR01038550">
    <property type="protein sequence ID" value="KKL19265.1"/>
    <property type="molecule type" value="Genomic_DNA"/>
</dbReference>
<evidence type="ECO:0000313" key="1">
    <source>
        <dbReference type="EMBL" id="KKL19265.1"/>
    </source>
</evidence>
<organism evidence="1">
    <name type="scientific">marine sediment metagenome</name>
    <dbReference type="NCBI Taxonomy" id="412755"/>
    <lineage>
        <taxon>unclassified sequences</taxon>
        <taxon>metagenomes</taxon>
        <taxon>ecological metagenomes</taxon>
    </lineage>
</organism>
<name>A0A0F9BC56_9ZZZZ</name>
<protein>
    <submittedName>
        <fullName evidence="1">Uncharacterized protein</fullName>
    </submittedName>
</protein>
<dbReference type="AlphaFoldDB" id="A0A0F9BC56"/>
<gene>
    <name evidence="1" type="ORF">LCGC14_2467210</name>
</gene>
<reference evidence="1" key="1">
    <citation type="journal article" date="2015" name="Nature">
        <title>Complex archaea that bridge the gap between prokaryotes and eukaryotes.</title>
        <authorList>
            <person name="Spang A."/>
            <person name="Saw J.H."/>
            <person name="Jorgensen S.L."/>
            <person name="Zaremba-Niedzwiedzka K."/>
            <person name="Martijn J."/>
            <person name="Lind A.E."/>
            <person name="van Eijk R."/>
            <person name="Schleper C."/>
            <person name="Guy L."/>
            <person name="Ettema T.J."/>
        </authorList>
    </citation>
    <scope>NUCLEOTIDE SEQUENCE</scope>
</reference>